<dbReference type="PROSITE" id="PS51257">
    <property type="entry name" value="PROKAR_LIPOPROTEIN"/>
    <property type="match status" value="1"/>
</dbReference>
<dbReference type="eggNOG" id="COG0725">
    <property type="taxonomic scope" value="Bacteria"/>
</dbReference>
<gene>
    <name evidence="7" type="ordered locus">Bcell_2809</name>
</gene>
<name>E6TWA6_EVAC2</name>
<comment type="similarity">
    <text evidence="1">Belongs to the bacterial solute-binding protein ModA family.</text>
</comment>
<dbReference type="InterPro" id="IPR005950">
    <property type="entry name" value="ModA"/>
</dbReference>
<dbReference type="FunFam" id="3.40.190.10:FF:000035">
    <property type="entry name" value="Molybdate ABC transporter substrate-binding protein"/>
    <property type="match status" value="1"/>
</dbReference>
<evidence type="ECO:0000256" key="1">
    <source>
        <dbReference type="ARBA" id="ARBA00009175"/>
    </source>
</evidence>
<feature type="signal peptide" evidence="6">
    <location>
        <begin position="1"/>
        <end position="23"/>
    </location>
</feature>
<dbReference type="CDD" id="cd13539">
    <property type="entry name" value="PBP2_AvModA"/>
    <property type="match status" value="1"/>
</dbReference>
<feature type="binding site" evidence="5">
    <location>
        <position position="64"/>
    </location>
    <ligand>
        <name>molybdate</name>
        <dbReference type="ChEBI" id="CHEBI:36264"/>
    </ligand>
</feature>
<accession>E6TWA6</accession>
<evidence type="ECO:0000313" key="8">
    <source>
        <dbReference type="Proteomes" id="UP000001401"/>
    </source>
</evidence>
<organism evidence="7 8">
    <name type="scientific">Evansella cellulosilytica (strain ATCC 21833 / DSM 2522 / FERM P-1141 / JCM 9156 / N-4)</name>
    <name type="common">Bacillus cellulosilyticus</name>
    <dbReference type="NCBI Taxonomy" id="649639"/>
    <lineage>
        <taxon>Bacteria</taxon>
        <taxon>Bacillati</taxon>
        <taxon>Bacillota</taxon>
        <taxon>Bacilli</taxon>
        <taxon>Bacillales</taxon>
        <taxon>Bacillaceae</taxon>
        <taxon>Evansella</taxon>
    </lineage>
</organism>
<evidence type="ECO:0000256" key="6">
    <source>
        <dbReference type="SAM" id="SignalP"/>
    </source>
</evidence>
<dbReference type="Gene3D" id="3.40.190.10">
    <property type="entry name" value="Periplasmic binding protein-like II"/>
    <property type="match status" value="2"/>
</dbReference>
<sequence length="256" mass="28431">MKMYMLSITIFLLFISCSSPHNSQSPNNELTIAAAANKQLAFTEIGRRFEEETGTNVTFSFGSSGQLAEQIENGAPFDIFAAANIDFVDRLREQDLLIQETETTYAYGRIGVATLPNTSFSINHLDDLLQDDIKRIAIANPDHAPYGLAAKETLVATGLWEDVESKLVYGRNINDTLTFIETGNAEAGIIALSLYKEEKMDFFLIDDQLHEPLEHVIAVINRTNAEELAREFISFIKGPIGKPIMESYGFVVPEGK</sequence>
<feature type="binding site" evidence="5">
    <location>
        <position position="173"/>
    </location>
    <ligand>
        <name>molybdate</name>
        <dbReference type="ChEBI" id="CHEBI:36264"/>
    </ligand>
</feature>
<dbReference type="InterPro" id="IPR050682">
    <property type="entry name" value="ModA/WtpA"/>
</dbReference>
<dbReference type="HOGENOM" id="CLU_065520_1_0_9"/>
<proteinExistence type="inferred from homology"/>
<evidence type="ECO:0000313" key="7">
    <source>
        <dbReference type="EMBL" id="ADU31062.1"/>
    </source>
</evidence>
<dbReference type="GO" id="GO:0030973">
    <property type="term" value="F:molybdate ion binding"/>
    <property type="evidence" value="ECO:0007669"/>
    <property type="project" value="InterPro"/>
</dbReference>
<evidence type="ECO:0000256" key="4">
    <source>
        <dbReference type="ARBA" id="ARBA00022729"/>
    </source>
</evidence>
<dbReference type="InterPro" id="IPR044084">
    <property type="entry name" value="AvModA-like_subst-bd"/>
</dbReference>
<dbReference type="NCBIfam" id="TIGR01256">
    <property type="entry name" value="modA"/>
    <property type="match status" value="1"/>
</dbReference>
<dbReference type="PANTHER" id="PTHR30632:SF14">
    <property type="entry name" value="TUNGSTATE_MOLYBDATE_CHROMATE-BINDING PROTEIN MODA"/>
    <property type="match status" value="1"/>
</dbReference>
<protein>
    <submittedName>
        <fullName evidence="7">Molybdenum ABC transporter, periplasmic molybdate-binding protein</fullName>
    </submittedName>
</protein>
<evidence type="ECO:0000256" key="5">
    <source>
        <dbReference type="PIRSR" id="PIRSR004846-1"/>
    </source>
</evidence>
<dbReference type="GO" id="GO:0015689">
    <property type="term" value="P:molybdate ion transport"/>
    <property type="evidence" value="ECO:0007669"/>
    <property type="project" value="InterPro"/>
</dbReference>
<evidence type="ECO:0000256" key="2">
    <source>
        <dbReference type="ARBA" id="ARBA00022505"/>
    </source>
</evidence>
<dbReference type="GO" id="GO:0046872">
    <property type="term" value="F:metal ion binding"/>
    <property type="evidence" value="ECO:0007669"/>
    <property type="project" value="UniProtKB-KW"/>
</dbReference>
<dbReference type="EMBL" id="CP002394">
    <property type="protein sequence ID" value="ADU31062.1"/>
    <property type="molecule type" value="Genomic_DNA"/>
</dbReference>
<dbReference type="Pfam" id="PF13531">
    <property type="entry name" value="SBP_bac_11"/>
    <property type="match status" value="1"/>
</dbReference>
<evidence type="ECO:0000256" key="3">
    <source>
        <dbReference type="ARBA" id="ARBA00022723"/>
    </source>
</evidence>
<dbReference type="KEGG" id="bco:Bcell_2809"/>
<keyword evidence="2 5" id="KW-0500">Molybdenum</keyword>
<dbReference type="AlphaFoldDB" id="E6TWA6"/>
<dbReference type="SUPFAM" id="SSF53850">
    <property type="entry name" value="Periplasmic binding protein-like II"/>
    <property type="match status" value="1"/>
</dbReference>
<feature type="chain" id="PRO_5003211856" evidence="6">
    <location>
        <begin position="24"/>
        <end position="256"/>
    </location>
</feature>
<keyword evidence="3 5" id="KW-0479">Metal-binding</keyword>
<dbReference type="PANTHER" id="PTHR30632">
    <property type="entry name" value="MOLYBDATE-BINDING PERIPLASMIC PROTEIN"/>
    <property type="match status" value="1"/>
</dbReference>
<dbReference type="GO" id="GO:1901359">
    <property type="term" value="F:tungstate binding"/>
    <property type="evidence" value="ECO:0007669"/>
    <property type="project" value="UniProtKB-ARBA"/>
</dbReference>
<dbReference type="Proteomes" id="UP000001401">
    <property type="component" value="Chromosome"/>
</dbReference>
<keyword evidence="8" id="KW-1185">Reference proteome</keyword>
<dbReference type="STRING" id="649639.Bcell_2809"/>
<keyword evidence="4 6" id="KW-0732">Signal</keyword>
<dbReference type="PIRSF" id="PIRSF004846">
    <property type="entry name" value="ModA"/>
    <property type="match status" value="1"/>
</dbReference>
<reference evidence="7" key="1">
    <citation type="submission" date="2010-12" db="EMBL/GenBank/DDBJ databases">
        <title>Complete sequence of Bacillus cellulosilyticus DSM 2522.</title>
        <authorList>
            <consortium name="US DOE Joint Genome Institute"/>
            <person name="Lucas S."/>
            <person name="Copeland A."/>
            <person name="Lapidus A."/>
            <person name="Cheng J.-F."/>
            <person name="Bruce D."/>
            <person name="Goodwin L."/>
            <person name="Pitluck S."/>
            <person name="Chertkov O."/>
            <person name="Detter J.C."/>
            <person name="Han C."/>
            <person name="Tapia R."/>
            <person name="Land M."/>
            <person name="Hauser L."/>
            <person name="Jeffries C."/>
            <person name="Kyrpides N."/>
            <person name="Ivanova N."/>
            <person name="Mikhailova N."/>
            <person name="Brumm P."/>
            <person name="Mead D."/>
            <person name="Woyke T."/>
        </authorList>
    </citation>
    <scope>NUCLEOTIDE SEQUENCE [LARGE SCALE GENOMIC DNA]</scope>
    <source>
        <strain evidence="7">DSM 2522</strain>
    </source>
</reference>